<dbReference type="CDD" id="cd03228">
    <property type="entry name" value="ABCC_MRP_Like"/>
    <property type="match status" value="1"/>
</dbReference>
<comment type="subcellular location">
    <subcellularLocation>
        <location evidence="1">Cell membrane</location>
        <topology evidence="1">Multi-pass membrane protein</topology>
    </subcellularLocation>
</comment>
<evidence type="ECO:0000256" key="3">
    <source>
        <dbReference type="ARBA" id="ARBA00022741"/>
    </source>
</evidence>
<evidence type="ECO:0000256" key="6">
    <source>
        <dbReference type="ARBA" id="ARBA00023136"/>
    </source>
</evidence>
<dbReference type="InterPro" id="IPR003593">
    <property type="entry name" value="AAA+_ATPase"/>
</dbReference>
<feature type="transmembrane region" description="Helical" evidence="8">
    <location>
        <begin position="230"/>
        <end position="248"/>
    </location>
</feature>
<dbReference type="GO" id="GO:0005524">
    <property type="term" value="F:ATP binding"/>
    <property type="evidence" value="ECO:0007669"/>
    <property type="project" value="UniProtKB-KW"/>
</dbReference>
<feature type="compositionally biased region" description="Basic and acidic residues" evidence="7">
    <location>
        <begin position="47"/>
        <end position="60"/>
    </location>
</feature>
<feature type="domain" description="ABC transmembrane type-1" evidence="10">
    <location>
        <begin position="109"/>
        <end position="396"/>
    </location>
</feature>
<organism evidence="11 12">
    <name type="scientific">Actinacidiphila cocklensis</name>
    <dbReference type="NCBI Taxonomy" id="887465"/>
    <lineage>
        <taxon>Bacteria</taxon>
        <taxon>Bacillati</taxon>
        <taxon>Actinomycetota</taxon>
        <taxon>Actinomycetes</taxon>
        <taxon>Kitasatosporales</taxon>
        <taxon>Streptomycetaceae</taxon>
        <taxon>Actinacidiphila</taxon>
    </lineage>
</organism>
<feature type="transmembrane region" description="Helical" evidence="8">
    <location>
        <begin position="339"/>
        <end position="363"/>
    </location>
</feature>
<dbReference type="Proteomes" id="UP001152519">
    <property type="component" value="Unassembled WGS sequence"/>
</dbReference>
<evidence type="ECO:0000256" key="1">
    <source>
        <dbReference type="ARBA" id="ARBA00004651"/>
    </source>
</evidence>
<evidence type="ECO:0000256" key="2">
    <source>
        <dbReference type="ARBA" id="ARBA00022692"/>
    </source>
</evidence>
<keyword evidence="6 8" id="KW-0472">Membrane</keyword>
<feature type="transmembrane region" description="Helical" evidence="8">
    <location>
        <begin position="108"/>
        <end position="137"/>
    </location>
</feature>
<feature type="domain" description="ABC transporter" evidence="9">
    <location>
        <begin position="429"/>
        <end position="668"/>
    </location>
</feature>
<protein>
    <submittedName>
        <fullName evidence="11">ABC transporter, ATP-binding protein</fullName>
    </submittedName>
</protein>
<dbReference type="Pfam" id="PF00005">
    <property type="entry name" value="ABC_tran"/>
    <property type="match status" value="1"/>
</dbReference>
<evidence type="ECO:0000256" key="8">
    <source>
        <dbReference type="SAM" id="Phobius"/>
    </source>
</evidence>
<dbReference type="PROSITE" id="PS50929">
    <property type="entry name" value="ABC_TM1F"/>
    <property type="match status" value="1"/>
</dbReference>
<evidence type="ECO:0000256" key="5">
    <source>
        <dbReference type="ARBA" id="ARBA00022989"/>
    </source>
</evidence>
<dbReference type="EMBL" id="CAJSLV010000059">
    <property type="protein sequence ID" value="CAG6394916.1"/>
    <property type="molecule type" value="Genomic_DNA"/>
</dbReference>
<accession>A0A9W4E7M7</accession>
<dbReference type="InterPro" id="IPR011527">
    <property type="entry name" value="ABC1_TM_dom"/>
</dbReference>
<dbReference type="AlphaFoldDB" id="A0A9W4E7M7"/>
<gene>
    <name evidence="11" type="ORF">SCOCK_30149</name>
</gene>
<evidence type="ECO:0000313" key="12">
    <source>
        <dbReference type="Proteomes" id="UP001152519"/>
    </source>
</evidence>
<dbReference type="SUPFAM" id="SSF52540">
    <property type="entry name" value="P-loop containing nucleoside triphosphate hydrolases"/>
    <property type="match status" value="1"/>
</dbReference>
<dbReference type="InterPro" id="IPR017871">
    <property type="entry name" value="ABC_transporter-like_CS"/>
</dbReference>
<dbReference type="Gene3D" id="3.40.50.300">
    <property type="entry name" value="P-loop containing nucleotide triphosphate hydrolases"/>
    <property type="match status" value="1"/>
</dbReference>
<sequence length="680" mass="71908">MADTDKAHLGPQRQQGKEGEPGGKEGDPGPEREPGPERAPGGTEGEPGPKGDPGEARTPVPEEMRLEFPGDRRLEAGHAITLRAMARRLPQLVGRALGMAWHVDRNAVVALLVCQVLSGVLEALGLLAMTGTITAVIASGHIVERLHQAAPSLVLLASAAGVRAVLGIAVGGLSTRLSPRISREAEMRLLDAATHAELAAYDHPGFNDRWDAADRGVEVSQDMLNQSQNILASAASLIAAAAVLTSVHPVLLPLLVLAALPQAVAGVKGARLTYLASLDTMKDRRLLGILRWNLVDKQHADQIRSGTMADFLLGRYRAAGARVDAATDRAAWQAAKMSLLGSLAGGLAAGTVWAALLFLIGTGRISVASAGTATFALRSVATGLHGIIGYGAIIFRTGMYLDDWSDFLDEAGGHRITRGDAVPTGPETVRAEQLSYTYPNADQPALTDITLEVRRGEVLALVGENGSGKTTLSKILSALYLPTGGTVTWDGADIGTLDAHAAWARVAVVPQDYAKWPLTARDNITLGQPLPGADVPVEAAALASGADEVVTALRSGLDTLLAREWWGGQELSGGQWQRIALARAFHRDAGLLVLDEPTAALDPRAEHRIFTGLRRVAADHAVVLVTHRLTNVAVADKIAVLDRGRIVQYGTFTQLRDAPGLFHDLWVLQNDREPTLPAQG</sequence>
<feature type="transmembrane region" description="Helical" evidence="8">
    <location>
        <begin position="375"/>
        <end position="395"/>
    </location>
</feature>
<dbReference type="InterPro" id="IPR039421">
    <property type="entry name" value="Type_1_exporter"/>
</dbReference>
<keyword evidence="12" id="KW-1185">Reference proteome</keyword>
<dbReference type="GO" id="GO:0005886">
    <property type="term" value="C:plasma membrane"/>
    <property type="evidence" value="ECO:0007669"/>
    <property type="project" value="UniProtKB-SubCell"/>
</dbReference>
<dbReference type="SMART" id="SM00382">
    <property type="entry name" value="AAA"/>
    <property type="match status" value="1"/>
</dbReference>
<dbReference type="InterPro" id="IPR027417">
    <property type="entry name" value="P-loop_NTPase"/>
</dbReference>
<reference evidence="11" key="1">
    <citation type="submission" date="2021-05" db="EMBL/GenBank/DDBJ databases">
        <authorList>
            <person name="Arsene-Ploetze F."/>
        </authorList>
    </citation>
    <scope>NUCLEOTIDE SEQUENCE</scope>
    <source>
        <strain evidence="11">DSM 42138</strain>
    </source>
</reference>
<dbReference type="PANTHER" id="PTHR43394:SF1">
    <property type="entry name" value="ATP-BINDING CASSETTE SUB-FAMILY B MEMBER 10, MITOCHONDRIAL"/>
    <property type="match status" value="1"/>
</dbReference>
<comment type="caution">
    <text evidence="11">The sequence shown here is derived from an EMBL/GenBank/DDBJ whole genome shotgun (WGS) entry which is preliminary data.</text>
</comment>
<keyword evidence="2 8" id="KW-0812">Transmembrane</keyword>
<keyword evidence="4 11" id="KW-0067">ATP-binding</keyword>
<name>A0A9W4E7M7_9ACTN</name>
<evidence type="ECO:0000256" key="7">
    <source>
        <dbReference type="SAM" id="MobiDB-lite"/>
    </source>
</evidence>
<evidence type="ECO:0000256" key="4">
    <source>
        <dbReference type="ARBA" id="ARBA00022840"/>
    </source>
</evidence>
<evidence type="ECO:0000313" key="11">
    <source>
        <dbReference type="EMBL" id="CAG6394916.1"/>
    </source>
</evidence>
<dbReference type="Gene3D" id="1.20.1560.10">
    <property type="entry name" value="ABC transporter type 1, transmembrane domain"/>
    <property type="match status" value="1"/>
</dbReference>
<dbReference type="SUPFAM" id="SSF90123">
    <property type="entry name" value="ABC transporter transmembrane region"/>
    <property type="match status" value="1"/>
</dbReference>
<dbReference type="PROSITE" id="PS00211">
    <property type="entry name" value="ABC_TRANSPORTER_1"/>
    <property type="match status" value="1"/>
</dbReference>
<evidence type="ECO:0000259" key="9">
    <source>
        <dbReference type="PROSITE" id="PS50893"/>
    </source>
</evidence>
<feature type="transmembrane region" description="Helical" evidence="8">
    <location>
        <begin position="149"/>
        <end position="173"/>
    </location>
</feature>
<feature type="region of interest" description="Disordered" evidence="7">
    <location>
        <begin position="1"/>
        <end position="60"/>
    </location>
</feature>
<dbReference type="InterPro" id="IPR003439">
    <property type="entry name" value="ABC_transporter-like_ATP-bd"/>
</dbReference>
<proteinExistence type="predicted"/>
<keyword evidence="3" id="KW-0547">Nucleotide-binding</keyword>
<dbReference type="GO" id="GO:0015421">
    <property type="term" value="F:ABC-type oligopeptide transporter activity"/>
    <property type="evidence" value="ECO:0007669"/>
    <property type="project" value="TreeGrafter"/>
</dbReference>
<dbReference type="PROSITE" id="PS50893">
    <property type="entry name" value="ABC_TRANSPORTER_2"/>
    <property type="match status" value="1"/>
</dbReference>
<dbReference type="GO" id="GO:0016887">
    <property type="term" value="F:ATP hydrolysis activity"/>
    <property type="evidence" value="ECO:0007669"/>
    <property type="project" value="InterPro"/>
</dbReference>
<keyword evidence="5 8" id="KW-1133">Transmembrane helix</keyword>
<dbReference type="PANTHER" id="PTHR43394">
    <property type="entry name" value="ATP-DEPENDENT PERMEASE MDL1, MITOCHONDRIAL"/>
    <property type="match status" value="1"/>
</dbReference>
<dbReference type="InterPro" id="IPR036640">
    <property type="entry name" value="ABC1_TM_sf"/>
</dbReference>
<evidence type="ECO:0000259" key="10">
    <source>
        <dbReference type="PROSITE" id="PS50929"/>
    </source>
</evidence>
<feature type="compositionally biased region" description="Basic and acidic residues" evidence="7">
    <location>
        <begin position="15"/>
        <end position="36"/>
    </location>
</feature>